<keyword evidence="1" id="KW-0812">Transmembrane</keyword>
<comment type="caution">
    <text evidence="3">The sequence shown here is derived from an EMBL/GenBank/DDBJ whole genome shotgun (WGS) entry which is preliminary data.</text>
</comment>
<dbReference type="Pfam" id="PF14501">
    <property type="entry name" value="HATPase_c_5"/>
    <property type="match status" value="1"/>
</dbReference>
<feature type="transmembrane region" description="Helical" evidence="1">
    <location>
        <begin position="168"/>
        <end position="188"/>
    </location>
</feature>
<feature type="transmembrane region" description="Helical" evidence="1">
    <location>
        <begin position="6"/>
        <end position="29"/>
    </location>
</feature>
<dbReference type="EMBL" id="JAEEGA010000002">
    <property type="protein sequence ID" value="MBP1040145.1"/>
    <property type="molecule type" value="Genomic_DNA"/>
</dbReference>
<dbReference type="AlphaFoldDB" id="A0A940P338"/>
<keyword evidence="1" id="KW-0472">Membrane</keyword>
<dbReference type="PANTHER" id="PTHR40448">
    <property type="entry name" value="TWO-COMPONENT SENSOR HISTIDINE KINASE"/>
    <property type="match status" value="1"/>
</dbReference>
<proteinExistence type="predicted"/>
<dbReference type="SUPFAM" id="SSF55874">
    <property type="entry name" value="ATPase domain of HSP90 chaperone/DNA topoisomerase II/histidine kinase"/>
    <property type="match status" value="1"/>
</dbReference>
<dbReference type="Proteomes" id="UP000674938">
    <property type="component" value="Unassembled WGS sequence"/>
</dbReference>
<feature type="transmembrane region" description="Helical" evidence="1">
    <location>
        <begin position="41"/>
        <end position="59"/>
    </location>
</feature>
<feature type="transmembrane region" description="Helical" evidence="1">
    <location>
        <begin position="208"/>
        <end position="232"/>
    </location>
</feature>
<accession>A0A940P338</accession>
<name>A0A940P338_9ENTE</name>
<feature type="domain" description="Sensor histidine kinase NatK-like C-terminal" evidence="2">
    <location>
        <begin position="351"/>
        <end position="453"/>
    </location>
</feature>
<keyword evidence="1" id="KW-1133">Transmembrane helix</keyword>
<dbReference type="Gene3D" id="3.30.565.10">
    <property type="entry name" value="Histidine kinase-like ATPase, C-terminal domain"/>
    <property type="match status" value="1"/>
</dbReference>
<keyword evidence="4" id="KW-1185">Reference proteome</keyword>
<evidence type="ECO:0000313" key="4">
    <source>
        <dbReference type="Proteomes" id="UP000674938"/>
    </source>
</evidence>
<feature type="transmembrane region" description="Helical" evidence="1">
    <location>
        <begin position="96"/>
        <end position="120"/>
    </location>
</feature>
<evidence type="ECO:0000313" key="3">
    <source>
        <dbReference type="EMBL" id="MBP1040145.1"/>
    </source>
</evidence>
<dbReference type="RefSeq" id="WP_209525038.1">
    <property type="nucleotide sequence ID" value="NZ_JAEEGA010000002.1"/>
</dbReference>
<evidence type="ECO:0000259" key="2">
    <source>
        <dbReference type="Pfam" id="PF14501"/>
    </source>
</evidence>
<dbReference type="PANTHER" id="PTHR40448:SF1">
    <property type="entry name" value="TWO-COMPONENT SENSOR HISTIDINE KINASE"/>
    <property type="match status" value="1"/>
</dbReference>
<organism evidence="3 4">
    <name type="scientific">Vagococcus allomyrinae</name>
    <dbReference type="NCBI Taxonomy" id="2794353"/>
    <lineage>
        <taxon>Bacteria</taxon>
        <taxon>Bacillati</taxon>
        <taxon>Bacillota</taxon>
        <taxon>Bacilli</taxon>
        <taxon>Lactobacillales</taxon>
        <taxon>Enterococcaceae</taxon>
        <taxon>Vagococcus</taxon>
    </lineage>
</organism>
<gene>
    <name evidence="3" type="ORF">I6N95_03880</name>
</gene>
<dbReference type="InterPro" id="IPR036890">
    <property type="entry name" value="HATPase_C_sf"/>
</dbReference>
<feature type="transmembrane region" description="Helical" evidence="1">
    <location>
        <begin position="65"/>
        <end position="84"/>
    </location>
</feature>
<reference evidence="3" key="1">
    <citation type="submission" date="2020-12" db="EMBL/GenBank/DDBJ databases">
        <title>Vagococcus allomyrinae sp. nov. and Enterococcus lavae sp. nov., isolated from the larvae of Allomyrina dichotoma.</title>
        <authorList>
            <person name="Lee S.D."/>
        </authorList>
    </citation>
    <scope>NUCLEOTIDE SEQUENCE</scope>
    <source>
        <strain evidence="3">BWB3-3</strain>
    </source>
</reference>
<dbReference type="GO" id="GO:0042802">
    <property type="term" value="F:identical protein binding"/>
    <property type="evidence" value="ECO:0007669"/>
    <property type="project" value="TreeGrafter"/>
</dbReference>
<feature type="transmembrane region" description="Helical" evidence="1">
    <location>
        <begin position="126"/>
        <end position="147"/>
    </location>
</feature>
<sequence length="456" mass="52128">MTLWGIAMLIIMFTSIWGSQYVLIMSTEVMTRKKSSRRNKLIGASLMWGTYLLMVAVPLNGGVMFVSSFLINGLGIAIIAWSFGKGRGDKQERFQLWLASSLNMIVYYGLSYLGDLLLFIADSGLVFYLFTSFMTLVLQLVMYYGVLKRYNLYKLLQKIVTNQVVEGLIAMVVLVNLVLISLTQYLLASNMLFTSEAKFYSLKEQVTLFTVLFVIDVFVSGLLISISSYILFQVKQRRLQENIVLQQNYYIQNLEKMQRDMRVMRHDYKNILSGLILQVQDGDISGIKDYLEKTVNQFDSQIGESLKQSTYLSKIQIVELKGLLLMKLVEMEKLTINCQLEVVTPVTAINMETTDLLRCLGILLDNAMEAISSSLQKEVTVVISQEEDNVSIIVKNKVRERPVLQQIWQEGYSTKGEGRGLGLYSYQRTIEKYSNVLKETHCDEHQFTQILRINSV</sequence>
<dbReference type="InterPro" id="IPR032834">
    <property type="entry name" value="NatK-like_C"/>
</dbReference>
<protein>
    <submittedName>
        <fullName evidence="3">GHKL domain-containing protein</fullName>
    </submittedName>
</protein>
<evidence type="ECO:0000256" key="1">
    <source>
        <dbReference type="SAM" id="Phobius"/>
    </source>
</evidence>